<sequence length="125" mass="13413">MALFNLGKNKEEENKKPVCACNGGCSTSESDKIENDCCNAAKDGICCIKVLGSGCKSCHALLESTKEAVKAMGLSVEVEYVTDMQKIMEYGVMSMPALVVNEKVVSMGKVLKSGDVEKLLHKLGF</sequence>
<gene>
    <name evidence="2" type="ORF">MKC95_16210</name>
</gene>
<dbReference type="InterPro" id="IPR012336">
    <property type="entry name" value="Thioredoxin-like_fold"/>
</dbReference>
<dbReference type="Pfam" id="PF13192">
    <property type="entry name" value="Thioredoxin_3"/>
    <property type="match status" value="1"/>
</dbReference>
<feature type="domain" description="Thioredoxin-like fold" evidence="1">
    <location>
        <begin position="48"/>
        <end position="120"/>
    </location>
</feature>
<dbReference type="PANTHER" id="PTHR36450">
    <property type="entry name" value="THIOREDOXIN"/>
    <property type="match status" value="1"/>
</dbReference>
<dbReference type="NCBIfam" id="TIGR00412">
    <property type="entry name" value="redox_disulf_2"/>
    <property type="match status" value="1"/>
</dbReference>
<dbReference type="PANTHER" id="PTHR36450:SF1">
    <property type="entry name" value="THIOREDOXIN"/>
    <property type="match status" value="1"/>
</dbReference>
<evidence type="ECO:0000259" key="1">
    <source>
        <dbReference type="Pfam" id="PF13192"/>
    </source>
</evidence>
<dbReference type="RefSeq" id="WP_008817968.1">
    <property type="nucleotide sequence ID" value="NZ_AP025565.1"/>
</dbReference>
<dbReference type="SUPFAM" id="SSF52833">
    <property type="entry name" value="Thioredoxin-like"/>
    <property type="match status" value="1"/>
</dbReference>
<accession>A0AAP2URJ4</accession>
<organism evidence="2 3">
    <name type="scientific">Clostridium innocuum</name>
    <dbReference type="NCBI Taxonomy" id="1522"/>
    <lineage>
        <taxon>Bacteria</taxon>
        <taxon>Bacillati</taxon>
        <taxon>Bacillota</taxon>
        <taxon>Clostridia</taxon>
        <taxon>Eubacteriales</taxon>
        <taxon>Clostridiaceae</taxon>
        <taxon>Clostridium</taxon>
    </lineage>
</organism>
<evidence type="ECO:0000313" key="3">
    <source>
        <dbReference type="Proteomes" id="UP001203972"/>
    </source>
</evidence>
<dbReference type="Gene3D" id="3.40.30.10">
    <property type="entry name" value="Glutaredoxin"/>
    <property type="match status" value="1"/>
</dbReference>
<reference evidence="2" key="1">
    <citation type="journal article" date="2022" name="Clin. Infect. Dis.">
        <title>Association between Clostridium innocuum and antibiotic-associated diarrhea in adults and children: A cross-sectional study and comparative genomics analysis.</title>
        <authorList>
            <person name="Cherny K.E."/>
            <person name="Muscat E.B."/>
            <person name="Balaji A."/>
            <person name="Mukherjee J."/>
            <person name="Ozer E.A."/>
            <person name="Angarone M.P."/>
            <person name="Hauser A.R."/>
            <person name="Sichel J.S."/>
            <person name="Amponsah E."/>
            <person name="Kociolek L.K."/>
        </authorList>
    </citation>
    <scope>NUCLEOTIDE SEQUENCE</scope>
    <source>
        <strain evidence="2">NU1-AC-029v</strain>
    </source>
</reference>
<dbReference type="InterPro" id="IPR036249">
    <property type="entry name" value="Thioredoxin-like_sf"/>
</dbReference>
<protein>
    <submittedName>
        <fullName evidence="2">Thioredoxin family protein</fullName>
    </submittedName>
</protein>
<dbReference type="Proteomes" id="UP001203972">
    <property type="component" value="Unassembled WGS sequence"/>
</dbReference>
<proteinExistence type="predicted"/>
<dbReference type="EMBL" id="JAKTMA010000031">
    <property type="protein sequence ID" value="MCR0234314.1"/>
    <property type="molecule type" value="Genomic_DNA"/>
</dbReference>
<comment type="caution">
    <text evidence="2">The sequence shown here is derived from an EMBL/GenBank/DDBJ whole genome shotgun (WGS) entry which is preliminary data.</text>
</comment>
<evidence type="ECO:0000313" key="2">
    <source>
        <dbReference type="EMBL" id="MCR0234314.1"/>
    </source>
</evidence>
<name>A0AAP2URJ4_CLOIN</name>
<dbReference type="InterPro" id="IPR005243">
    <property type="entry name" value="THIRX-like_proc"/>
</dbReference>
<dbReference type="AlphaFoldDB" id="A0AAP2URJ4"/>